<dbReference type="AlphaFoldDB" id="A0A9N9G0H3"/>
<reference evidence="2" key="1">
    <citation type="submission" date="2021-06" db="EMBL/GenBank/DDBJ databases">
        <authorList>
            <person name="Kallberg Y."/>
            <person name="Tangrot J."/>
            <person name="Rosling A."/>
        </authorList>
    </citation>
    <scope>NUCLEOTIDE SEQUENCE</scope>
    <source>
        <strain evidence="2">BR232B</strain>
    </source>
</reference>
<keyword evidence="3" id="KW-1185">Reference proteome</keyword>
<evidence type="ECO:0000313" key="2">
    <source>
        <dbReference type="EMBL" id="CAG8568761.1"/>
    </source>
</evidence>
<evidence type="ECO:0000313" key="3">
    <source>
        <dbReference type="Proteomes" id="UP000789739"/>
    </source>
</evidence>
<sequence>MPKAIKGLTKCYAGKIDEIEGKVLSQKNRKDLHWEEKRELEALEKRYSENNENPKQRENKIKELQARITELEAITNRTPEQEQELQGKRKELEDLEKETNSSPSDF</sequence>
<comment type="caution">
    <text evidence="2">The sequence shown here is derived from an EMBL/GenBank/DDBJ whole genome shotgun (WGS) entry which is preliminary data.</text>
</comment>
<dbReference type="EMBL" id="CAJVPI010000751">
    <property type="protein sequence ID" value="CAG8568761.1"/>
    <property type="molecule type" value="Genomic_DNA"/>
</dbReference>
<proteinExistence type="predicted"/>
<dbReference type="Proteomes" id="UP000789739">
    <property type="component" value="Unassembled WGS sequence"/>
</dbReference>
<dbReference type="OrthoDB" id="10634205at2759"/>
<protein>
    <submittedName>
        <fullName evidence="2">6548_t:CDS:1</fullName>
    </submittedName>
</protein>
<gene>
    <name evidence="2" type="ORF">PBRASI_LOCUS5984</name>
</gene>
<evidence type="ECO:0000256" key="1">
    <source>
        <dbReference type="SAM" id="MobiDB-lite"/>
    </source>
</evidence>
<accession>A0A9N9G0H3</accession>
<name>A0A9N9G0H3_9GLOM</name>
<feature type="region of interest" description="Disordered" evidence="1">
    <location>
        <begin position="72"/>
        <end position="106"/>
    </location>
</feature>
<organism evidence="2 3">
    <name type="scientific">Paraglomus brasilianum</name>
    <dbReference type="NCBI Taxonomy" id="144538"/>
    <lineage>
        <taxon>Eukaryota</taxon>
        <taxon>Fungi</taxon>
        <taxon>Fungi incertae sedis</taxon>
        <taxon>Mucoromycota</taxon>
        <taxon>Glomeromycotina</taxon>
        <taxon>Glomeromycetes</taxon>
        <taxon>Paraglomerales</taxon>
        <taxon>Paraglomeraceae</taxon>
        <taxon>Paraglomus</taxon>
    </lineage>
</organism>